<evidence type="ECO:0000256" key="1">
    <source>
        <dbReference type="SAM" id="MobiDB-lite"/>
    </source>
</evidence>
<protein>
    <submittedName>
        <fullName evidence="2">Uncharacterized protein</fullName>
    </submittedName>
</protein>
<comment type="caution">
    <text evidence="2">The sequence shown here is derived from an EMBL/GenBank/DDBJ whole genome shotgun (WGS) entry which is preliminary data.</text>
</comment>
<gene>
    <name evidence="2" type="ORF">NMN56_023750</name>
</gene>
<accession>A0ABT7A0Q7</accession>
<feature type="region of interest" description="Disordered" evidence="1">
    <location>
        <begin position="1"/>
        <end position="43"/>
    </location>
</feature>
<dbReference type="EMBL" id="JANCPR020000024">
    <property type="protein sequence ID" value="MDJ1134917.1"/>
    <property type="molecule type" value="Genomic_DNA"/>
</dbReference>
<keyword evidence="3" id="KW-1185">Reference proteome</keyword>
<dbReference type="Proteomes" id="UP001214441">
    <property type="component" value="Unassembled WGS sequence"/>
</dbReference>
<feature type="region of interest" description="Disordered" evidence="1">
    <location>
        <begin position="399"/>
        <end position="426"/>
    </location>
</feature>
<sequence>MSRSGEGRSWWFGGGGKAKRRSTRSTPGTAAPAEGPDAGHGERYGAPLLAEEYGALILLRAAHDAAISRTEVTELCELLGAEPGIVTVVTGTVGPDGDGAPAEEFWQRLSELFDTLRESGTRTVRLVMSGAGEERPERVSVARQMADAWELEVIAPDGEVQIVPGGSLFVRPDLPRVRGWWSFSPGVRPVALGARQPAPAWQHGVEQVPECTDSGCVIHQIPAGLLARSPHSAEPEREDLCYSVPVDPRGPTFLVGVPEDGDVSASDVGEVLGALPSALRSRVRLAPGSPRDLLRTGQSAADLLDSEIVVHTGMPLLTAAEDGTARAVLVGADGAPRWQPFVDAVVCAPARHGEPAPAPRLLGWNLPLPDSGDQEQGTVRLSSRWQVTVTRAGLWITDADGTAPEPATREVDAEGPAIEVGSPGEELDTSLWPELSRLLSVLGADLRGRARLYVHGTATDGGSALRALAAQHGVRT</sequence>
<organism evidence="2 3">
    <name type="scientific">Streptomyces iconiensis</name>
    <dbReference type="NCBI Taxonomy" id="1384038"/>
    <lineage>
        <taxon>Bacteria</taxon>
        <taxon>Bacillati</taxon>
        <taxon>Actinomycetota</taxon>
        <taxon>Actinomycetes</taxon>
        <taxon>Kitasatosporales</taxon>
        <taxon>Streptomycetaceae</taxon>
        <taxon>Streptomyces</taxon>
    </lineage>
</organism>
<name>A0ABT7A0Q7_9ACTN</name>
<evidence type="ECO:0000313" key="2">
    <source>
        <dbReference type="EMBL" id="MDJ1134917.1"/>
    </source>
</evidence>
<feature type="compositionally biased region" description="Low complexity" evidence="1">
    <location>
        <begin position="1"/>
        <end position="11"/>
    </location>
</feature>
<feature type="non-terminal residue" evidence="2">
    <location>
        <position position="476"/>
    </location>
</feature>
<proteinExistence type="predicted"/>
<evidence type="ECO:0000313" key="3">
    <source>
        <dbReference type="Proteomes" id="UP001214441"/>
    </source>
</evidence>
<reference evidence="2 3" key="1">
    <citation type="submission" date="2023-05" db="EMBL/GenBank/DDBJ databases">
        <title>Streptantibioticus silvisoli sp. nov., acidotolerant actinomycetes 1 from pine litter.</title>
        <authorList>
            <person name="Swiecimska M."/>
            <person name="Golinska P."/>
            <person name="Sangal V."/>
            <person name="Wachnowicz B."/>
            <person name="Goodfellow M."/>
        </authorList>
    </citation>
    <scope>NUCLEOTIDE SEQUENCE [LARGE SCALE GENOMIC DNA]</scope>
    <source>
        <strain evidence="2 3">DSM 42109</strain>
    </source>
</reference>